<reference evidence="1 2" key="1">
    <citation type="submission" date="2023-08" db="EMBL/GenBank/DDBJ databases">
        <title>Alcaligenaceae gen. nov., a novel taxon isolated from the sludge of Yixing Pesticide Factory.</title>
        <authorList>
            <person name="Ruan L."/>
        </authorList>
    </citation>
    <scope>NUCLEOTIDE SEQUENCE [LARGE SCALE GENOMIC DNA]</scope>
    <source>
        <strain evidence="1 2">LG-2</strain>
    </source>
</reference>
<accession>A0ABU1D260</accession>
<evidence type="ECO:0000313" key="1">
    <source>
        <dbReference type="EMBL" id="MDR4124467.1"/>
    </source>
</evidence>
<comment type="caution">
    <text evidence="1">The sequence shown here is derived from an EMBL/GenBank/DDBJ whole genome shotgun (WGS) entry which is preliminary data.</text>
</comment>
<gene>
    <name evidence="1" type="ORF">Q8947_00480</name>
</gene>
<sequence length="59" mass="6695">MDAQFIRVLEDLIDVLVAKGVINLTDLPPEALAKLNQRRRARRRLRGALDLIEDDDGIL</sequence>
<dbReference type="Proteomes" id="UP001232156">
    <property type="component" value="Unassembled WGS sequence"/>
</dbReference>
<dbReference type="EMBL" id="JAUZQE010000001">
    <property type="protein sequence ID" value="MDR4124467.1"/>
    <property type="molecule type" value="Genomic_DNA"/>
</dbReference>
<dbReference type="RefSeq" id="WP_165279175.1">
    <property type="nucleotide sequence ID" value="NZ_JAUZQE010000001.1"/>
</dbReference>
<name>A0ABU1D260_9BURK</name>
<proteinExistence type="predicted"/>
<keyword evidence="2" id="KW-1185">Reference proteome</keyword>
<evidence type="ECO:0000313" key="2">
    <source>
        <dbReference type="Proteomes" id="UP001232156"/>
    </source>
</evidence>
<protein>
    <recommendedName>
        <fullName evidence="3">Tryptophan synthase subunit beta like protein</fullName>
    </recommendedName>
</protein>
<organism evidence="1 2">
    <name type="scientific">Yanghanlia caeni</name>
    <dbReference type="NCBI Taxonomy" id="3064283"/>
    <lineage>
        <taxon>Bacteria</taxon>
        <taxon>Pseudomonadati</taxon>
        <taxon>Pseudomonadota</taxon>
        <taxon>Betaproteobacteria</taxon>
        <taxon>Burkholderiales</taxon>
        <taxon>Alcaligenaceae</taxon>
        <taxon>Yanghanlia</taxon>
    </lineage>
</organism>
<evidence type="ECO:0008006" key="3">
    <source>
        <dbReference type="Google" id="ProtNLM"/>
    </source>
</evidence>